<keyword evidence="1" id="KW-0812">Transmembrane</keyword>
<keyword evidence="1" id="KW-1133">Transmembrane helix</keyword>
<evidence type="ECO:0000256" key="1">
    <source>
        <dbReference type="SAM" id="Phobius"/>
    </source>
</evidence>
<evidence type="ECO:0000313" key="2">
    <source>
        <dbReference type="EMBL" id="URW75937.1"/>
    </source>
</evidence>
<keyword evidence="3" id="KW-1185">Reference proteome</keyword>
<accession>A0ABY4TUH2</accession>
<keyword evidence="1" id="KW-0472">Membrane</keyword>
<reference evidence="2" key="1">
    <citation type="submission" date="2022-05" db="EMBL/GenBank/DDBJ databases">
        <title>Sphingomonas sp. strain RMG20 Genome sequencing and assembly.</title>
        <authorList>
            <person name="Kim I."/>
        </authorList>
    </citation>
    <scope>NUCLEOTIDE SEQUENCE</scope>
    <source>
        <strain evidence="2">RMG20</strain>
    </source>
</reference>
<name>A0ABY4TUH2_9SPHN</name>
<organism evidence="2 3">
    <name type="scientific">Sphingomonas donggukensis</name>
    <dbReference type="NCBI Taxonomy" id="2949093"/>
    <lineage>
        <taxon>Bacteria</taxon>
        <taxon>Pseudomonadati</taxon>
        <taxon>Pseudomonadota</taxon>
        <taxon>Alphaproteobacteria</taxon>
        <taxon>Sphingomonadales</taxon>
        <taxon>Sphingomonadaceae</taxon>
        <taxon>Sphingomonas</taxon>
    </lineage>
</organism>
<dbReference type="Proteomes" id="UP001055580">
    <property type="component" value="Chromosome"/>
</dbReference>
<dbReference type="RefSeq" id="WP_250752628.1">
    <property type="nucleotide sequence ID" value="NZ_CP098401.1"/>
</dbReference>
<evidence type="ECO:0000313" key="3">
    <source>
        <dbReference type="Proteomes" id="UP001055580"/>
    </source>
</evidence>
<dbReference type="EMBL" id="CP098401">
    <property type="protein sequence ID" value="URW75937.1"/>
    <property type="molecule type" value="Genomic_DNA"/>
</dbReference>
<gene>
    <name evidence="2" type="ORF">M9980_01520</name>
</gene>
<protein>
    <submittedName>
        <fullName evidence="2">Uncharacterized protein</fullName>
    </submittedName>
</protein>
<feature type="transmembrane region" description="Helical" evidence="1">
    <location>
        <begin position="38"/>
        <end position="59"/>
    </location>
</feature>
<sequence length="61" mass="6534">MQVRLWSGVAACVAVAVASGLADWRRTRRADPDRVGFMPWPTVQFAALFAAVIVAAFALTA</sequence>
<proteinExistence type="predicted"/>